<comment type="caution">
    <text evidence="1">The sequence shown here is derived from an EMBL/GenBank/DDBJ whole genome shotgun (WGS) entry which is preliminary data.</text>
</comment>
<evidence type="ECO:0000313" key="2">
    <source>
        <dbReference type="Proteomes" id="UP001594351"/>
    </source>
</evidence>
<proteinExistence type="predicted"/>
<sequence>MSFANEQTKSWLQDLKASQGDAAEGMGLASGDEVAALIAELKAKIGTMIKEKKLPQALMILKNQVIAARSVREQFMWQIELCRVFVKTKTAPLAATYLENILETIAEYQLERWEPDLALEGLTICLKALRLQPDPKDEELLKTLEKKIALLNPAQALSLL</sequence>
<gene>
    <name evidence="1" type="ORF">ACFL27_19760</name>
</gene>
<dbReference type="PANTHER" id="PTHR37024:SF5">
    <property type="entry name" value="IMPA N-TERMINAL DOMAIN-CONTAINING PROTEIN"/>
    <property type="match status" value="1"/>
</dbReference>
<dbReference type="PANTHER" id="PTHR37024">
    <property type="entry name" value="TYPE VI SECRETION SYSTEM DUF2094 AND IMPA-RELATED DOMAIN PROTEIN"/>
    <property type="match status" value="1"/>
</dbReference>
<organism evidence="1 2">
    <name type="scientific">candidate division CSSED10-310 bacterium</name>
    <dbReference type="NCBI Taxonomy" id="2855610"/>
    <lineage>
        <taxon>Bacteria</taxon>
        <taxon>Bacteria division CSSED10-310</taxon>
    </lineage>
</organism>
<dbReference type="EMBL" id="JBHPBY010000313">
    <property type="protein sequence ID" value="MFC1852441.1"/>
    <property type="molecule type" value="Genomic_DNA"/>
</dbReference>
<accession>A0ABV6Z1W8</accession>
<evidence type="ECO:0000313" key="1">
    <source>
        <dbReference type="EMBL" id="MFC1852441.1"/>
    </source>
</evidence>
<dbReference type="InterPro" id="IPR017739">
    <property type="entry name" value="T6SS-assoc_VCA0119"/>
</dbReference>
<keyword evidence="2" id="KW-1185">Reference proteome</keyword>
<dbReference type="Pfam" id="PF16989">
    <property type="entry name" value="T6SS_VasJ"/>
    <property type="match status" value="1"/>
</dbReference>
<reference evidence="1 2" key="1">
    <citation type="submission" date="2024-09" db="EMBL/GenBank/DDBJ databases">
        <title>Laminarin stimulates single cell rates of sulfate reduction while oxygen inhibits transcriptomic activity in coastal marine sediment.</title>
        <authorList>
            <person name="Lindsay M."/>
            <person name="Orcutt B."/>
            <person name="Emerson D."/>
            <person name="Stepanauskas R."/>
            <person name="D'Angelo T."/>
        </authorList>
    </citation>
    <scope>NUCLEOTIDE SEQUENCE [LARGE SCALE GENOMIC DNA]</scope>
    <source>
        <strain evidence="1">SAG AM-311-K15</strain>
    </source>
</reference>
<protein>
    <submittedName>
        <fullName evidence="1">Type VI secretion system domain-containing protein</fullName>
    </submittedName>
</protein>
<name>A0ABV6Z1W8_UNCC1</name>
<dbReference type="Proteomes" id="UP001594351">
    <property type="component" value="Unassembled WGS sequence"/>
</dbReference>